<feature type="domain" description="Ig-like" evidence="10">
    <location>
        <begin position="533"/>
        <end position="620"/>
    </location>
</feature>
<feature type="region of interest" description="Disordered" evidence="8">
    <location>
        <begin position="982"/>
        <end position="1005"/>
    </location>
</feature>
<name>A0A811LU05_9BILA</name>
<comment type="caution">
    <text evidence="11">The sequence shown here is derived from an EMBL/GenBank/DDBJ whole genome shotgun (WGS) entry which is preliminary data.</text>
</comment>
<dbReference type="GO" id="GO:0005509">
    <property type="term" value="F:calcium ion binding"/>
    <property type="evidence" value="ECO:0007669"/>
    <property type="project" value="InterPro"/>
</dbReference>
<dbReference type="Pfam" id="PF07645">
    <property type="entry name" value="EGF_CA"/>
    <property type="match status" value="5"/>
</dbReference>
<dbReference type="InterPro" id="IPR036179">
    <property type="entry name" value="Ig-like_dom_sf"/>
</dbReference>
<dbReference type="PROSITE" id="PS00010">
    <property type="entry name" value="ASX_HYDROXYL"/>
    <property type="match status" value="2"/>
</dbReference>
<dbReference type="FunFam" id="2.60.40.10:FF:000032">
    <property type="entry name" value="palladin isoform X1"/>
    <property type="match status" value="4"/>
</dbReference>
<feature type="domain" description="Ig-like" evidence="10">
    <location>
        <begin position="1883"/>
        <end position="1970"/>
    </location>
</feature>
<dbReference type="PROSITE" id="PS01187">
    <property type="entry name" value="EGF_CA"/>
    <property type="match status" value="2"/>
</dbReference>
<feature type="domain" description="Ig-like" evidence="10">
    <location>
        <begin position="349"/>
        <end position="437"/>
    </location>
</feature>
<feature type="domain" description="Ig-like" evidence="10">
    <location>
        <begin position="64"/>
        <end position="148"/>
    </location>
</feature>
<keyword evidence="1 7" id="KW-0245">EGF-like domain</keyword>
<feature type="domain" description="Ig-like" evidence="10">
    <location>
        <begin position="1603"/>
        <end position="1693"/>
    </location>
</feature>
<dbReference type="FunFam" id="2.10.25.10:FF:000005">
    <property type="entry name" value="Fibrillin 2"/>
    <property type="match status" value="1"/>
</dbReference>
<dbReference type="GO" id="GO:0005886">
    <property type="term" value="C:plasma membrane"/>
    <property type="evidence" value="ECO:0007669"/>
    <property type="project" value="TreeGrafter"/>
</dbReference>
<dbReference type="GO" id="GO:0008046">
    <property type="term" value="F:axon guidance receptor activity"/>
    <property type="evidence" value="ECO:0007669"/>
    <property type="project" value="TreeGrafter"/>
</dbReference>
<evidence type="ECO:0000256" key="8">
    <source>
        <dbReference type="SAM" id="MobiDB-lite"/>
    </source>
</evidence>
<dbReference type="PANTHER" id="PTHR45080:SF8">
    <property type="entry name" value="IG-LIKE DOMAIN-CONTAINING PROTEIN"/>
    <property type="match status" value="1"/>
</dbReference>
<feature type="compositionally biased region" description="Basic and acidic residues" evidence="8">
    <location>
        <begin position="982"/>
        <end position="994"/>
    </location>
</feature>
<feature type="domain" description="Ig-like" evidence="10">
    <location>
        <begin position="1515"/>
        <end position="1596"/>
    </location>
</feature>
<feature type="domain" description="Ig-like" evidence="10">
    <location>
        <begin position="2228"/>
        <end position="2321"/>
    </location>
</feature>
<feature type="domain" description="Ig-like" evidence="10">
    <location>
        <begin position="625"/>
        <end position="713"/>
    </location>
</feature>
<dbReference type="GO" id="GO:0007156">
    <property type="term" value="P:homophilic cell adhesion via plasma membrane adhesion molecules"/>
    <property type="evidence" value="ECO:0007669"/>
    <property type="project" value="TreeGrafter"/>
</dbReference>
<dbReference type="InterPro" id="IPR000742">
    <property type="entry name" value="EGF"/>
</dbReference>
<dbReference type="Proteomes" id="UP000614601">
    <property type="component" value="Unassembled WGS sequence"/>
</dbReference>
<keyword evidence="2" id="KW-0732">Signal</keyword>
<feature type="domain" description="Ig-like" evidence="10">
    <location>
        <begin position="1232"/>
        <end position="1320"/>
    </location>
</feature>
<keyword evidence="12" id="KW-1185">Reference proteome</keyword>
<evidence type="ECO:0008006" key="13">
    <source>
        <dbReference type="Google" id="ProtNLM"/>
    </source>
</evidence>
<organism evidence="11 12">
    <name type="scientific">Bursaphelenchus okinawaensis</name>
    <dbReference type="NCBI Taxonomy" id="465554"/>
    <lineage>
        <taxon>Eukaryota</taxon>
        <taxon>Metazoa</taxon>
        <taxon>Ecdysozoa</taxon>
        <taxon>Nematoda</taxon>
        <taxon>Chromadorea</taxon>
        <taxon>Rhabditida</taxon>
        <taxon>Tylenchina</taxon>
        <taxon>Tylenchomorpha</taxon>
        <taxon>Aphelenchoidea</taxon>
        <taxon>Aphelenchoididae</taxon>
        <taxon>Bursaphelenchus</taxon>
    </lineage>
</organism>
<dbReference type="SMART" id="SM00409">
    <property type="entry name" value="IG"/>
    <property type="match status" value="19"/>
</dbReference>
<feature type="disulfide bond" evidence="7">
    <location>
        <begin position="2724"/>
        <end position="2734"/>
    </location>
</feature>
<feature type="domain" description="Ig-like" evidence="10">
    <location>
        <begin position="1791"/>
        <end position="1879"/>
    </location>
</feature>
<dbReference type="InterPro" id="IPR018097">
    <property type="entry name" value="EGF_Ca-bd_CS"/>
</dbReference>
<dbReference type="InterPro" id="IPR007110">
    <property type="entry name" value="Ig-like_dom"/>
</dbReference>
<comment type="caution">
    <text evidence="7">Lacks conserved residue(s) required for the propagation of feature annotation.</text>
</comment>
<dbReference type="InterPro" id="IPR049883">
    <property type="entry name" value="NOTCH1_EGF-like"/>
</dbReference>
<feature type="domain" description="Ig-like" evidence="10">
    <location>
        <begin position="1420"/>
        <end position="1510"/>
    </location>
</feature>
<dbReference type="FunFam" id="2.60.40.10:FF:000503">
    <property type="entry name" value="Hemicentin 1"/>
    <property type="match status" value="2"/>
</dbReference>
<dbReference type="Gene3D" id="2.10.25.10">
    <property type="entry name" value="Laminin"/>
    <property type="match status" value="5"/>
</dbReference>
<dbReference type="InterPro" id="IPR013098">
    <property type="entry name" value="Ig_I-set"/>
</dbReference>
<evidence type="ECO:0000259" key="9">
    <source>
        <dbReference type="PROSITE" id="PS50026"/>
    </source>
</evidence>
<dbReference type="PROSITE" id="PS50835">
    <property type="entry name" value="IG_LIKE"/>
    <property type="match status" value="19"/>
</dbReference>
<keyword evidence="6" id="KW-0393">Immunoglobulin domain</keyword>
<dbReference type="SMART" id="SM00181">
    <property type="entry name" value="EGF"/>
    <property type="match status" value="5"/>
</dbReference>
<evidence type="ECO:0000256" key="1">
    <source>
        <dbReference type="ARBA" id="ARBA00022536"/>
    </source>
</evidence>
<dbReference type="Gene3D" id="2.40.155.10">
    <property type="entry name" value="Green fluorescent protein"/>
    <property type="match status" value="1"/>
</dbReference>
<keyword evidence="3" id="KW-0677">Repeat</keyword>
<dbReference type="Proteomes" id="UP000783686">
    <property type="component" value="Unassembled WGS sequence"/>
</dbReference>
<evidence type="ECO:0000313" key="12">
    <source>
        <dbReference type="Proteomes" id="UP000614601"/>
    </source>
</evidence>
<dbReference type="InterPro" id="IPR001881">
    <property type="entry name" value="EGF-like_Ca-bd_dom"/>
</dbReference>
<dbReference type="InterPro" id="IPR003599">
    <property type="entry name" value="Ig_sub"/>
</dbReference>
<feature type="region of interest" description="Disordered" evidence="8">
    <location>
        <begin position="1029"/>
        <end position="1057"/>
    </location>
</feature>
<feature type="domain" description="EGF-like" evidence="9">
    <location>
        <begin position="2720"/>
        <end position="2755"/>
    </location>
</feature>
<dbReference type="InterPro" id="IPR009017">
    <property type="entry name" value="GFP"/>
</dbReference>
<dbReference type="EMBL" id="CAJFCW020000006">
    <property type="protein sequence ID" value="CAG9127797.1"/>
    <property type="molecule type" value="Genomic_DNA"/>
</dbReference>
<dbReference type="Gene3D" id="2.60.40.10">
    <property type="entry name" value="Immunoglobulins"/>
    <property type="match status" value="20"/>
</dbReference>
<reference evidence="11" key="1">
    <citation type="submission" date="2020-09" db="EMBL/GenBank/DDBJ databases">
        <authorList>
            <person name="Kikuchi T."/>
        </authorList>
    </citation>
    <scope>NUCLEOTIDE SEQUENCE</scope>
    <source>
        <strain evidence="11">SH1</strain>
    </source>
</reference>
<feature type="compositionally biased region" description="Basic and acidic residues" evidence="8">
    <location>
        <begin position="1047"/>
        <end position="1057"/>
    </location>
</feature>
<feature type="domain" description="Ig-like" evidence="10">
    <location>
        <begin position="442"/>
        <end position="526"/>
    </location>
</feature>
<feature type="domain" description="Ig-like" evidence="10">
    <location>
        <begin position="818"/>
        <end position="916"/>
    </location>
</feature>
<dbReference type="CDD" id="cd00054">
    <property type="entry name" value="EGF_CA"/>
    <property type="match status" value="5"/>
</dbReference>
<evidence type="ECO:0000256" key="4">
    <source>
        <dbReference type="ARBA" id="ARBA00023157"/>
    </source>
</evidence>
<dbReference type="Pfam" id="PF13927">
    <property type="entry name" value="Ig_3"/>
    <property type="match status" value="2"/>
</dbReference>
<accession>A0A811LU05</accession>
<dbReference type="GO" id="GO:0043025">
    <property type="term" value="C:neuronal cell body"/>
    <property type="evidence" value="ECO:0007669"/>
    <property type="project" value="TreeGrafter"/>
</dbReference>
<dbReference type="FunFam" id="2.60.40.10:FF:000130">
    <property type="entry name" value="Hemicentin 1"/>
    <property type="match status" value="1"/>
</dbReference>
<evidence type="ECO:0000256" key="3">
    <source>
        <dbReference type="ARBA" id="ARBA00022737"/>
    </source>
</evidence>
<evidence type="ECO:0000313" key="11">
    <source>
        <dbReference type="EMBL" id="CAD5230523.1"/>
    </source>
</evidence>
<dbReference type="InterPro" id="IPR009030">
    <property type="entry name" value="Growth_fac_rcpt_cys_sf"/>
</dbReference>
<evidence type="ECO:0000256" key="6">
    <source>
        <dbReference type="ARBA" id="ARBA00023319"/>
    </source>
</evidence>
<keyword evidence="4 7" id="KW-1015">Disulfide bond</keyword>
<dbReference type="SMART" id="SM00408">
    <property type="entry name" value="IGc2"/>
    <property type="match status" value="19"/>
</dbReference>
<dbReference type="SMART" id="SM00179">
    <property type="entry name" value="EGF_CA"/>
    <property type="match status" value="5"/>
</dbReference>
<feature type="domain" description="Ig-like" evidence="10">
    <location>
        <begin position="1695"/>
        <end position="1786"/>
    </location>
</feature>
<feature type="domain" description="Ig-like" evidence="10">
    <location>
        <begin position="266"/>
        <end position="342"/>
    </location>
</feature>
<sequence>MLFDQGDGRPLKFESNDERQFLNNNQQLYIDSANVDDAGVYTCIGENEAGKTTKNIVINMLDAPVVIRPYQEVEARENETILLTCPVTDPSQYKLTWLKGGDAVRNGPNIQISENSQTLQFINISPRHAGKYVCEVVNDAGENEAVFNLDVLTQPHIQQPAGTMRNKAVILHEQLHLHCDANGLPKPEITWLFDGSIIQGNSLLVQDTVAEIDESQSSAEGSLPQVSDGNLRIQKITTMNQGRYTCIAQNKAGRTEVDVFVEVIVPPVIELQSKHIKIVQGKDLTIKARLLQGTEPLEVKWIKGELEMATMSESKDGGLFYVVKIHEVKPSDEGVYTVTFENKGGLVKENVKVEVLTQPQIASGDRVFKVIELFDLKLSCDAEGSPAPTIKWYQNGKLLNQTGQELELKSVTTSNGGRYTCEALNDAGSAKTDFMVEVFVKPKILEYEKVIKAIDGSRARLECKFSGNPEPTVKWMRSGRLIGNAPNIILSPRGETLLIPKTNKADAGDYSCVVSNKAGQAEATFDVIIQTAPHIDEIIDQNPTIIEKNRVVLECPVLGFPEPKITWRYLDNDISPSDDKVFKIEGENLHILNATVAQAGRYTCYAENEIGELETNYEVEVIAAPRFGTNGNKSYTVLEGNAIDISCPVEANPTPTIEWLRNGNKIDFTLTKFHASPNAKKLKLLNATLTDGGKYVCRATNVAGSNDIEMSLRVIIPPKIDESNVIRNPLAVLGRSIYLECPATAVPQPSIIWLKDGRFIDYSETISDEKTKKYSLQQNNQTFGIREVEHDDQGSYTCLVENQGGTASEDFDVDVLIPPVMDKEVATTPQMIIKRENESVVLTCPVRIGIGKNDVNDIVISWTQDGRDIDVDSSNFEVSSNGKRLKIKSIKVADSGHYKCVASNRAGQSHAKFHLDVLCTHLKTEYCRQLEFNHINKQRRSFERRRHEQRKHFGFHTNPFPNHLTHVMSDSEDTMGYGGRTGYDEGRMDRDEGRMGQQDDTMSNDEGTTSYVSQNGFTSHQNDFKLDLGLKSTKNTPKSYKNKPKHRHDDVTTRHDGATNIHNDLLNTFYKNPSDPITFDKDMAILSRPTHLPQYTQNNLKNPRPFYNDKLYQHNIRRKDSLSKVHHFEFNRLVERQTVHPLALENPTLPLHKAYNNYQSNDLNHLSHFTHLKHLKPKFKVDARFTTYDTRRSPVKSFEVGDRGSGSIDLKDDLQEVTGFEGNFQEVQNAQPVIVEEKINIVPTVPIGKSTILWCPASGHPPPTVTWFKGNGEKVVEVPGKIRLLDRGQGLELIQAGLEDIGSWTCHAENDAGITEKVITLNVYVEPKVEVRAQDEAVKPVGSAVTLFCNATGNPKPALSWQIAGNLLIPSANTAQVSLSGTRLDIVNLQADNAGRYECVARNEIGSALSAINVDILVTPEINRENLDVNRRLVTGRSVTLYCEATGKPTPKIQWFLNGTLITEQTTTNIVFGTDNKFIQISNATLTDKGVYECEAENGAGKDKLQYVVTVDLTPSILNSGTNKVVEGNVAVMECKATGEPKPKITWQRNGIRVETGARYMVEEQVLKIIDTHNSDSGIYVCVATNEAGTDQQAFTLEVLVSPEIIKKSPNETVVAVGGEISLICESSAYPLANTSWYYMDEPIEEAGINYTVKGNGNLIVKGLQEKGDLDFKCVVWNEAGEASSLYVVKAISAPTTIGPNQLRQINSSQGEPTILTCEIEIEYEKSEVLWKKNGEVLKLGGEITASVNNKKGQLQFSDTELKDEGKYECTVANTVGNATQKTHLYVGVPPKINEKPMKVIVKKGERAKIWCETVGIPPPEIKWHKDNVTITKEHLATDEDDILRLAIIYDNVQPSDAGIYSCNAKNWAGHAEKDVDLVVLTPPIILPHQFDVNASLGDTIILPCNASGNPEPVISWMKVPNMTLIGKEDKYKNLGTSLAIQGVTIDDDDFYQCIARSDAGTATGIRRVTVNNIHLKGPPRVWVECDKDGHPTANAYVPPRGDVPTDIDPQDIEYLPWEERHLYDNKNGSNVIYFKCFPTSRDPRHLSTVPVAPQFLEVPPKMVQIEKGTSLKLKCSAAGIPSPIVIWSVNGKVMDTTMEMLHLEGDEVEEGRYVCTARNEVGEEQAITKVEFKKQQSQIRRAPKKEPLVPVTILDCKTPSPDAVWYFDGERIEPLVPNDQMHVMPNGSLVLNYFVEKSEIQKFLCEVTVSGKDKKYRPKKPTNLELPEVAPVVKIPQNDRIIGEKGSNVVLDCELIKGTLLLTRIRWTKDNVNLEIDGNKFVFASNNSLIINDLTEADRGSYKCRAWNRRGKSYDEAGVIIGNLPGIIEARIHGKINGRRIEPTNIVFARPEANVNSNDLLVHLDNLPDPLGPNSTKVKNQLVGLMATPSLQLGYDADKMPSDLDPLMVPFEKSTNYKFKSGQEMIVKQKSMGSNNGTMKMDVEFNGDLPDFDDENAKVQPMEEKLVADQPDKLKGHGSSSVKFGPNGEVLFTFTDEIDLKLNPDEEVLRPDMTMLLTTSVDDKANKNPLELGLKVNTNRFGDCPDGYVRIKDYCKDIDECALDKNVCSGRSECHNTYGSFECHLECQAGFMANEYGECEDVNECKLGMFDCELGTECRNSNGSYDCVEACPEGYYMEDSGDCVDQDECLASPCPSQMECINLGGSYQCICPLGLAQVVNGTKCEGLIGEPLQAMTFETSPDTFECPEGLEWTGTACADIDECAFDAPCQHKCANRAGGYECSCPEGYVLDEFGQCLDVNECELEGVCGAGELCFNQLGDYSCIVNACPPDYRLRIESHDIATCLPLCKNCTTPIIHIYLFPLPQGLPKGTPLARLAAHDTKGKILKNTTFHEIRDINQPVPERQAVDVKVKDGRATLLLNDRLAGGSKQRLNLRSSSISTDGSYKYASNFYIFTAISKYPF</sequence>
<dbReference type="PANTHER" id="PTHR45080">
    <property type="entry name" value="CONTACTIN 5"/>
    <property type="match status" value="1"/>
</dbReference>
<evidence type="ECO:0000256" key="5">
    <source>
        <dbReference type="ARBA" id="ARBA00023180"/>
    </source>
</evidence>
<feature type="domain" description="EGF-like" evidence="9">
    <location>
        <begin position="2646"/>
        <end position="2686"/>
    </location>
</feature>
<dbReference type="GO" id="GO:0030424">
    <property type="term" value="C:axon"/>
    <property type="evidence" value="ECO:0007669"/>
    <property type="project" value="TreeGrafter"/>
</dbReference>
<evidence type="ECO:0000259" key="10">
    <source>
        <dbReference type="PROSITE" id="PS50835"/>
    </source>
</evidence>
<dbReference type="InterPro" id="IPR013783">
    <property type="entry name" value="Ig-like_fold"/>
</dbReference>
<dbReference type="InterPro" id="IPR000152">
    <property type="entry name" value="EGF-type_Asp/Asn_hydroxyl_site"/>
</dbReference>
<proteinExistence type="predicted"/>
<evidence type="ECO:0000256" key="2">
    <source>
        <dbReference type="ARBA" id="ARBA00022729"/>
    </source>
</evidence>
<feature type="domain" description="Ig-like" evidence="10">
    <location>
        <begin position="718"/>
        <end position="814"/>
    </location>
</feature>
<dbReference type="CDD" id="cd00096">
    <property type="entry name" value="Ig"/>
    <property type="match status" value="8"/>
</dbReference>
<dbReference type="SUPFAM" id="SSF48726">
    <property type="entry name" value="Immunoglobulin"/>
    <property type="match status" value="20"/>
</dbReference>
<dbReference type="GO" id="GO:0050808">
    <property type="term" value="P:synapse organization"/>
    <property type="evidence" value="ECO:0007669"/>
    <property type="project" value="TreeGrafter"/>
</dbReference>
<keyword evidence="5" id="KW-0325">Glycoprotein</keyword>
<feature type="domain" description="Ig-like" evidence="10">
    <location>
        <begin position="2054"/>
        <end position="2129"/>
    </location>
</feature>
<dbReference type="OrthoDB" id="5985519at2759"/>
<feature type="domain" description="Ig-like" evidence="10">
    <location>
        <begin position="155"/>
        <end position="262"/>
    </location>
</feature>
<dbReference type="InterPro" id="IPR050958">
    <property type="entry name" value="Cell_Adh-Cytoskel_Orgn"/>
</dbReference>
<dbReference type="EMBL" id="CAJFDH010000006">
    <property type="protein sequence ID" value="CAD5230523.1"/>
    <property type="molecule type" value="Genomic_DNA"/>
</dbReference>
<dbReference type="SUPFAM" id="SSF57184">
    <property type="entry name" value="Growth factor receptor domain"/>
    <property type="match status" value="2"/>
</dbReference>
<feature type="domain" description="Ig-like" evidence="10">
    <location>
        <begin position="1327"/>
        <end position="1415"/>
    </location>
</feature>
<protein>
    <recommendedName>
        <fullName evidence="13">Hemicentin-1</fullName>
    </recommendedName>
</protein>
<gene>
    <name evidence="11" type="ORF">BOKJ2_LOCUS14178</name>
</gene>
<dbReference type="Pfam" id="PF07679">
    <property type="entry name" value="I-set"/>
    <property type="match status" value="17"/>
</dbReference>
<evidence type="ECO:0000256" key="7">
    <source>
        <dbReference type="PROSITE-ProRule" id="PRU00076"/>
    </source>
</evidence>
<dbReference type="PROSITE" id="PS50026">
    <property type="entry name" value="EGF_3"/>
    <property type="match status" value="2"/>
</dbReference>
<dbReference type="InterPro" id="IPR003598">
    <property type="entry name" value="Ig_sub2"/>
</dbReference>